<accession>A0ABV2SPF3</accession>
<keyword evidence="4" id="KW-1185">Reference proteome</keyword>
<dbReference type="RefSeq" id="WP_354016498.1">
    <property type="nucleotide sequence ID" value="NZ_JBEWTB010000002.1"/>
</dbReference>
<evidence type="ECO:0000313" key="3">
    <source>
        <dbReference type="EMBL" id="MET4759151.1"/>
    </source>
</evidence>
<gene>
    <name evidence="3" type="ORF">V5J35_004343</name>
</gene>
<feature type="region of interest" description="Disordered" evidence="1">
    <location>
        <begin position="98"/>
        <end position="153"/>
    </location>
</feature>
<feature type="compositionally biased region" description="Polar residues" evidence="1">
    <location>
        <begin position="125"/>
        <end position="134"/>
    </location>
</feature>
<feature type="compositionally biased region" description="Polar residues" evidence="1">
    <location>
        <begin position="217"/>
        <end position="226"/>
    </location>
</feature>
<dbReference type="InterPro" id="IPR044016">
    <property type="entry name" value="Big_13"/>
</dbReference>
<dbReference type="Gene3D" id="2.60.40.10">
    <property type="entry name" value="Immunoglobulins"/>
    <property type="match status" value="2"/>
</dbReference>
<sequence>MAPVYNPQNAPVFFVGVKGDVTIKDQAGNDIKLKKGDKIPADARIIVGDGGQIVFKQANKTLKYESQGEASLSNALTESSDATLDPGIKNLVEAAEQITTTPDSSSEATPAQQPLAKPVARSDASMPSPTSAKQGISEPPEIVHADRGENPQPDATEIVTKMAEEVATRSDAIRASTTETEDLLPSAGETVAFEHSHEPVAPDETPLPPAAPDITSFAPNTGSGDDNITLEKELTISGSAPAGTHVILLCDGAVIKEGIQVSSQGQWSTRWNTGKDGSFTLTATASSGSGTSAPSSAFTVEVDSRAPALEFDNPASDDNYNFVTYNKAAVITGTATPGLTFTLTQGDNHWEVTADDKGTWSQAVANLNDGLTEFSASSVSVAGVEVHKTAKLLVQSTPYDFKIQPDTGISDSDTITSSEDLLLTVKSQPDATVVLTILGIDVKSTVNKDGLAEFPITLAGDNAYTCQLKTIYTNNEGESDTVEETITLDTTPAIISLDPPSKHL</sequence>
<organism evidence="3 4">
    <name type="scientific">Endozoicomonas lisbonensis</name>
    <dbReference type="NCBI Taxonomy" id="3120522"/>
    <lineage>
        <taxon>Bacteria</taxon>
        <taxon>Pseudomonadati</taxon>
        <taxon>Pseudomonadota</taxon>
        <taxon>Gammaproteobacteria</taxon>
        <taxon>Oceanospirillales</taxon>
        <taxon>Endozoicomonadaceae</taxon>
        <taxon>Endozoicomonas</taxon>
    </lineage>
</organism>
<dbReference type="InterPro" id="IPR013783">
    <property type="entry name" value="Ig-like_fold"/>
</dbReference>
<dbReference type="NCBIfam" id="NF033510">
    <property type="entry name" value="Ca_tandemer"/>
    <property type="match status" value="1"/>
</dbReference>
<feature type="region of interest" description="Disordered" evidence="1">
    <location>
        <begin position="199"/>
        <end position="228"/>
    </location>
</feature>
<proteinExistence type="predicted"/>
<dbReference type="Pfam" id="PF19077">
    <property type="entry name" value="Big_13"/>
    <property type="match status" value="1"/>
</dbReference>
<comment type="caution">
    <text evidence="3">The sequence shown here is derived from an EMBL/GenBank/DDBJ whole genome shotgun (WGS) entry which is preliminary data.</text>
</comment>
<dbReference type="EMBL" id="JBEWTB010000002">
    <property type="protein sequence ID" value="MET4759151.1"/>
    <property type="molecule type" value="Genomic_DNA"/>
</dbReference>
<feature type="domain" description="Bacterial Ig-like" evidence="2">
    <location>
        <begin position="219"/>
        <end position="303"/>
    </location>
</feature>
<protein>
    <submittedName>
        <fullName evidence="3">Lipoprotein NlpE involved in copper resistance</fullName>
    </submittedName>
</protein>
<dbReference type="Proteomes" id="UP001549366">
    <property type="component" value="Unassembled WGS sequence"/>
</dbReference>
<name>A0ABV2SPF3_9GAMM</name>
<feature type="compositionally biased region" description="Polar residues" evidence="1">
    <location>
        <begin position="98"/>
        <end position="112"/>
    </location>
</feature>
<keyword evidence="3" id="KW-0449">Lipoprotein</keyword>
<evidence type="ECO:0000256" key="1">
    <source>
        <dbReference type="SAM" id="MobiDB-lite"/>
    </source>
</evidence>
<evidence type="ECO:0000259" key="2">
    <source>
        <dbReference type="Pfam" id="PF19077"/>
    </source>
</evidence>
<evidence type="ECO:0000313" key="4">
    <source>
        <dbReference type="Proteomes" id="UP001549366"/>
    </source>
</evidence>
<reference evidence="3 4" key="1">
    <citation type="submission" date="2024-06" db="EMBL/GenBank/DDBJ databases">
        <title>Genomic Encyclopedia of Type Strains, Phase V (KMG-V): Genome sequencing to study the core and pangenomes of soil and plant-associated prokaryotes.</title>
        <authorList>
            <person name="Whitman W."/>
        </authorList>
    </citation>
    <scope>NUCLEOTIDE SEQUENCE [LARGE SCALE GENOMIC DNA]</scope>
    <source>
        <strain evidence="3 4">NE40</strain>
    </source>
</reference>